<proteinExistence type="predicted"/>
<dbReference type="SUPFAM" id="SSF46785">
    <property type="entry name" value="Winged helix' DNA-binding domain"/>
    <property type="match status" value="1"/>
</dbReference>
<feature type="domain" description="HTH gntR-type" evidence="4">
    <location>
        <begin position="15"/>
        <end position="82"/>
    </location>
</feature>
<dbReference type="SMART" id="SM00895">
    <property type="entry name" value="FCD"/>
    <property type="match status" value="1"/>
</dbReference>
<reference evidence="5 6" key="1">
    <citation type="submission" date="2019-02" db="EMBL/GenBank/DDBJ databases">
        <title>Deep-cultivation of Planctomycetes and their phenomic and genomic characterization uncovers novel biology.</title>
        <authorList>
            <person name="Wiegand S."/>
            <person name="Jogler M."/>
            <person name="Boedeker C."/>
            <person name="Pinto D."/>
            <person name="Vollmers J."/>
            <person name="Rivas-Marin E."/>
            <person name="Kohn T."/>
            <person name="Peeters S.H."/>
            <person name="Heuer A."/>
            <person name="Rast P."/>
            <person name="Oberbeckmann S."/>
            <person name="Bunk B."/>
            <person name="Jeske O."/>
            <person name="Meyerdierks A."/>
            <person name="Storesund J.E."/>
            <person name="Kallscheuer N."/>
            <person name="Luecker S."/>
            <person name="Lage O.M."/>
            <person name="Pohl T."/>
            <person name="Merkel B.J."/>
            <person name="Hornburger P."/>
            <person name="Mueller R.-W."/>
            <person name="Bruemmer F."/>
            <person name="Labrenz M."/>
            <person name="Spormann A.M."/>
            <person name="Op den Camp H."/>
            <person name="Overmann J."/>
            <person name="Amann R."/>
            <person name="Jetten M.S.M."/>
            <person name="Mascher T."/>
            <person name="Medema M.H."/>
            <person name="Devos D.P."/>
            <person name="Kaster A.-K."/>
            <person name="Ovreas L."/>
            <person name="Rohde M."/>
            <person name="Galperin M.Y."/>
            <person name="Jogler C."/>
        </authorList>
    </citation>
    <scope>NUCLEOTIDE SEQUENCE [LARGE SCALE GENOMIC DNA]</scope>
    <source>
        <strain evidence="5 6">HG66A1</strain>
    </source>
</reference>
<keyword evidence="6" id="KW-1185">Reference proteome</keyword>
<dbReference type="InterPro" id="IPR000524">
    <property type="entry name" value="Tscrpt_reg_HTH_GntR"/>
</dbReference>
<dbReference type="SUPFAM" id="SSF48008">
    <property type="entry name" value="GntR ligand-binding domain-like"/>
    <property type="match status" value="1"/>
</dbReference>
<organism evidence="5 6">
    <name type="scientific">Gimesia chilikensis</name>
    <dbReference type="NCBI Taxonomy" id="2605989"/>
    <lineage>
        <taxon>Bacteria</taxon>
        <taxon>Pseudomonadati</taxon>
        <taxon>Planctomycetota</taxon>
        <taxon>Planctomycetia</taxon>
        <taxon>Planctomycetales</taxon>
        <taxon>Planctomycetaceae</taxon>
        <taxon>Gimesia</taxon>
    </lineage>
</organism>
<dbReference type="SMART" id="SM00345">
    <property type="entry name" value="HTH_GNTR"/>
    <property type="match status" value="1"/>
</dbReference>
<dbReference type="Gene3D" id="1.10.10.10">
    <property type="entry name" value="Winged helix-like DNA-binding domain superfamily/Winged helix DNA-binding domain"/>
    <property type="match status" value="1"/>
</dbReference>
<dbReference type="PRINTS" id="PR00035">
    <property type="entry name" value="HTHGNTR"/>
</dbReference>
<dbReference type="InterPro" id="IPR036388">
    <property type="entry name" value="WH-like_DNA-bd_sf"/>
</dbReference>
<sequence>MSQSRPVMQRTSSPLSLKEQAYGDLKRLILSGELPAGTVLSVRQLATQLEMSRTPVHAAIERLEADGLVTLAPQQGVVVCELSIQDIANHYEIRQALEPYVMRRMAGKLSPEQIALLRDNQARNKAAVREQRIDDLVKIDADFHQLICHFFGNDEIIDVMQRLSDKVYHVIYRITQKYPQRASESFDEHQAILDALESGEAEKASQLVYDHLEDGLRRFRPVDSL</sequence>
<dbReference type="GO" id="GO:0003677">
    <property type="term" value="F:DNA binding"/>
    <property type="evidence" value="ECO:0007669"/>
    <property type="project" value="UniProtKB-KW"/>
</dbReference>
<evidence type="ECO:0000256" key="1">
    <source>
        <dbReference type="ARBA" id="ARBA00023015"/>
    </source>
</evidence>
<accession>A0A517PL17</accession>
<dbReference type="GO" id="GO:0003700">
    <property type="term" value="F:DNA-binding transcription factor activity"/>
    <property type="evidence" value="ECO:0007669"/>
    <property type="project" value="InterPro"/>
</dbReference>
<dbReference type="InterPro" id="IPR036390">
    <property type="entry name" value="WH_DNA-bd_sf"/>
</dbReference>
<dbReference type="CDD" id="cd07377">
    <property type="entry name" value="WHTH_GntR"/>
    <property type="match status" value="1"/>
</dbReference>
<evidence type="ECO:0000313" key="5">
    <source>
        <dbReference type="EMBL" id="QDT20069.1"/>
    </source>
</evidence>
<dbReference type="Proteomes" id="UP000320421">
    <property type="component" value="Chromosome"/>
</dbReference>
<gene>
    <name evidence="5" type="primary">ydfH_3</name>
    <name evidence="5" type="ORF">HG66A1_18540</name>
</gene>
<keyword evidence="2" id="KW-0238">DNA-binding</keyword>
<evidence type="ECO:0000256" key="3">
    <source>
        <dbReference type="ARBA" id="ARBA00023163"/>
    </source>
</evidence>
<evidence type="ECO:0000313" key="6">
    <source>
        <dbReference type="Proteomes" id="UP000320421"/>
    </source>
</evidence>
<protein>
    <submittedName>
        <fullName evidence="5">Putative HTH-type transcriptional regulator YdfH</fullName>
    </submittedName>
</protein>
<evidence type="ECO:0000256" key="2">
    <source>
        <dbReference type="ARBA" id="ARBA00023125"/>
    </source>
</evidence>
<name>A0A517PL17_9PLAN</name>
<dbReference type="InterPro" id="IPR008920">
    <property type="entry name" value="TF_FadR/GntR_C"/>
</dbReference>
<dbReference type="PROSITE" id="PS50949">
    <property type="entry name" value="HTH_GNTR"/>
    <property type="match status" value="1"/>
</dbReference>
<dbReference type="Pfam" id="PF00392">
    <property type="entry name" value="GntR"/>
    <property type="match status" value="1"/>
</dbReference>
<dbReference type="AlphaFoldDB" id="A0A517PL17"/>
<evidence type="ECO:0000259" key="4">
    <source>
        <dbReference type="PROSITE" id="PS50949"/>
    </source>
</evidence>
<dbReference type="RefSeq" id="WP_197997056.1">
    <property type="nucleotide sequence ID" value="NZ_CP036266.1"/>
</dbReference>
<dbReference type="PANTHER" id="PTHR43537:SF24">
    <property type="entry name" value="GLUCONATE OPERON TRANSCRIPTIONAL REPRESSOR"/>
    <property type="match status" value="1"/>
</dbReference>
<keyword evidence="1" id="KW-0805">Transcription regulation</keyword>
<dbReference type="EMBL" id="CP036266">
    <property type="protein sequence ID" value="QDT20069.1"/>
    <property type="molecule type" value="Genomic_DNA"/>
</dbReference>
<dbReference type="Pfam" id="PF07729">
    <property type="entry name" value="FCD"/>
    <property type="match status" value="1"/>
</dbReference>
<dbReference type="PANTHER" id="PTHR43537">
    <property type="entry name" value="TRANSCRIPTIONAL REGULATOR, GNTR FAMILY"/>
    <property type="match status" value="1"/>
</dbReference>
<keyword evidence="3" id="KW-0804">Transcription</keyword>
<dbReference type="Gene3D" id="1.20.120.530">
    <property type="entry name" value="GntR ligand-binding domain-like"/>
    <property type="match status" value="1"/>
</dbReference>
<dbReference type="InterPro" id="IPR011711">
    <property type="entry name" value="GntR_C"/>
</dbReference>